<gene>
    <name evidence="2" type="ORF">theurythT_19420</name>
</gene>
<dbReference type="Proteomes" id="UP001157133">
    <property type="component" value="Unassembled WGS sequence"/>
</dbReference>
<dbReference type="EMBL" id="BSSU01000009">
    <property type="protein sequence ID" value="GLX82490.1"/>
    <property type="molecule type" value="Genomic_DNA"/>
</dbReference>
<feature type="transmembrane region" description="Helical" evidence="1">
    <location>
        <begin position="46"/>
        <end position="68"/>
    </location>
</feature>
<comment type="caution">
    <text evidence="2">The sequence shown here is derived from an EMBL/GenBank/DDBJ whole genome shotgun (WGS) entry which is preliminary data.</text>
</comment>
<keyword evidence="1" id="KW-1133">Transmembrane helix</keyword>
<accession>A0ABQ6H5Q1</accession>
<sequence length="132" mass="15083">MLNVNKKLWSFIIGLLMTVAFVWLVSVANSMPVPSFLASTPATLTAYYSELVTILLSIAFTFMTIVLMRQLFDLCPSDHPFWLFLPVCVFVLGLFVANHVLLFTLLYAAVPAILLLSVRYWTQRFKQRKIFS</sequence>
<evidence type="ECO:0000256" key="1">
    <source>
        <dbReference type="SAM" id="Phobius"/>
    </source>
</evidence>
<keyword evidence="3" id="KW-1185">Reference proteome</keyword>
<dbReference type="RefSeq" id="WP_284207855.1">
    <property type="nucleotide sequence ID" value="NZ_BSSU01000009.1"/>
</dbReference>
<feature type="transmembrane region" description="Helical" evidence="1">
    <location>
        <begin position="80"/>
        <end position="97"/>
    </location>
</feature>
<feature type="transmembrane region" description="Helical" evidence="1">
    <location>
        <begin position="103"/>
        <end position="122"/>
    </location>
</feature>
<reference evidence="2 3" key="1">
    <citation type="submission" date="2023-03" db="EMBL/GenBank/DDBJ databases">
        <title>Draft genome sequence of Thalassotalea eurytherma JCM 18482T.</title>
        <authorList>
            <person name="Sawabe T."/>
        </authorList>
    </citation>
    <scope>NUCLEOTIDE SEQUENCE [LARGE SCALE GENOMIC DNA]</scope>
    <source>
        <strain evidence="2 3">JCM 18482</strain>
    </source>
</reference>
<name>A0ABQ6H5Q1_9GAMM</name>
<organism evidence="2 3">
    <name type="scientific">Thalassotalea eurytherma</name>
    <dbReference type="NCBI Taxonomy" id="1144278"/>
    <lineage>
        <taxon>Bacteria</taxon>
        <taxon>Pseudomonadati</taxon>
        <taxon>Pseudomonadota</taxon>
        <taxon>Gammaproteobacteria</taxon>
        <taxon>Alteromonadales</taxon>
        <taxon>Colwelliaceae</taxon>
        <taxon>Thalassotalea</taxon>
    </lineage>
</organism>
<protein>
    <submittedName>
        <fullName evidence="2">Uncharacterized protein</fullName>
    </submittedName>
</protein>
<feature type="transmembrane region" description="Helical" evidence="1">
    <location>
        <begin position="7"/>
        <end position="26"/>
    </location>
</feature>
<keyword evidence="1" id="KW-0812">Transmembrane</keyword>
<keyword evidence="1" id="KW-0472">Membrane</keyword>
<evidence type="ECO:0000313" key="3">
    <source>
        <dbReference type="Proteomes" id="UP001157133"/>
    </source>
</evidence>
<evidence type="ECO:0000313" key="2">
    <source>
        <dbReference type="EMBL" id="GLX82490.1"/>
    </source>
</evidence>
<proteinExistence type="predicted"/>